<dbReference type="PROSITE" id="PS51755">
    <property type="entry name" value="OMPR_PHOB"/>
    <property type="match status" value="1"/>
</dbReference>
<dbReference type="SUPFAM" id="SSF46894">
    <property type="entry name" value="C-terminal effector domain of the bipartite response regulators"/>
    <property type="match status" value="1"/>
</dbReference>
<evidence type="ECO:0000256" key="4">
    <source>
        <dbReference type="ARBA" id="ARBA00023163"/>
    </source>
</evidence>
<dbReference type="SUPFAM" id="SSF48452">
    <property type="entry name" value="TPR-like"/>
    <property type="match status" value="3"/>
</dbReference>
<comment type="caution">
    <text evidence="7">The sequence shown here is derived from an EMBL/GenBank/DDBJ whole genome shotgun (WGS) entry which is preliminary data.</text>
</comment>
<dbReference type="RefSeq" id="WP_130509584.1">
    <property type="nucleotide sequence ID" value="NZ_SHKY01000001.1"/>
</dbReference>
<dbReference type="Proteomes" id="UP000292564">
    <property type="component" value="Unassembled WGS sequence"/>
</dbReference>
<evidence type="ECO:0000256" key="2">
    <source>
        <dbReference type="ARBA" id="ARBA00023015"/>
    </source>
</evidence>
<dbReference type="SMART" id="SM01043">
    <property type="entry name" value="BTAD"/>
    <property type="match status" value="1"/>
</dbReference>
<evidence type="ECO:0000259" key="6">
    <source>
        <dbReference type="PROSITE" id="PS51755"/>
    </source>
</evidence>
<dbReference type="InterPro" id="IPR016032">
    <property type="entry name" value="Sig_transdc_resp-reg_C-effctor"/>
</dbReference>
<feature type="DNA-binding region" description="OmpR/PhoB-type" evidence="5">
    <location>
        <begin position="1"/>
        <end position="94"/>
    </location>
</feature>
<evidence type="ECO:0000313" key="8">
    <source>
        <dbReference type="Proteomes" id="UP000292564"/>
    </source>
</evidence>
<dbReference type="InterPro" id="IPR011990">
    <property type="entry name" value="TPR-like_helical_dom_sf"/>
</dbReference>
<dbReference type="InterPro" id="IPR051677">
    <property type="entry name" value="AfsR-DnrI-RedD_regulator"/>
</dbReference>
<dbReference type="EMBL" id="SHKY01000001">
    <property type="protein sequence ID" value="RZU50699.1"/>
    <property type="molecule type" value="Genomic_DNA"/>
</dbReference>
<reference evidence="7 8" key="1">
    <citation type="submission" date="2019-02" db="EMBL/GenBank/DDBJ databases">
        <title>Sequencing the genomes of 1000 actinobacteria strains.</title>
        <authorList>
            <person name="Klenk H.-P."/>
        </authorList>
    </citation>
    <scope>NUCLEOTIDE SEQUENCE [LARGE SCALE GENOMIC DNA]</scope>
    <source>
        <strain evidence="7 8">DSM 45162</strain>
    </source>
</reference>
<accession>A0A4Q7ZKJ1</accession>
<dbReference type="CDD" id="cd15831">
    <property type="entry name" value="BTAD"/>
    <property type="match status" value="1"/>
</dbReference>
<keyword evidence="4" id="KW-0804">Transcription</keyword>
<evidence type="ECO:0000256" key="1">
    <source>
        <dbReference type="ARBA" id="ARBA00005820"/>
    </source>
</evidence>
<keyword evidence="3 5" id="KW-0238">DNA-binding</keyword>
<dbReference type="GO" id="GO:0003677">
    <property type="term" value="F:DNA binding"/>
    <property type="evidence" value="ECO:0007669"/>
    <property type="project" value="UniProtKB-UniRule"/>
</dbReference>
<dbReference type="PANTHER" id="PTHR35807:SF1">
    <property type="entry name" value="TRANSCRIPTIONAL REGULATOR REDD"/>
    <property type="match status" value="1"/>
</dbReference>
<gene>
    <name evidence="7" type="ORF">EV385_2479</name>
</gene>
<comment type="similarity">
    <text evidence="1">Belongs to the AfsR/DnrI/RedD regulatory family.</text>
</comment>
<dbReference type="Pfam" id="PF03704">
    <property type="entry name" value="BTAD"/>
    <property type="match status" value="1"/>
</dbReference>
<keyword evidence="8" id="KW-1185">Reference proteome</keyword>
<proteinExistence type="inferred from homology"/>
<dbReference type="SMART" id="SM00862">
    <property type="entry name" value="Trans_reg_C"/>
    <property type="match status" value="1"/>
</dbReference>
<evidence type="ECO:0000256" key="3">
    <source>
        <dbReference type="ARBA" id="ARBA00023125"/>
    </source>
</evidence>
<evidence type="ECO:0000256" key="5">
    <source>
        <dbReference type="PROSITE-ProRule" id="PRU01091"/>
    </source>
</evidence>
<keyword evidence="2" id="KW-0805">Transcription regulation</keyword>
<dbReference type="InterPro" id="IPR036388">
    <property type="entry name" value="WH-like_DNA-bd_sf"/>
</dbReference>
<dbReference type="GO" id="GO:0000160">
    <property type="term" value="P:phosphorelay signal transduction system"/>
    <property type="evidence" value="ECO:0007669"/>
    <property type="project" value="InterPro"/>
</dbReference>
<dbReference type="InterPro" id="IPR001867">
    <property type="entry name" value="OmpR/PhoB-type_DNA-bd"/>
</dbReference>
<dbReference type="PANTHER" id="PTHR35807">
    <property type="entry name" value="TRANSCRIPTIONAL REGULATOR REDD-RELATED"/>
    <property type="match status" value="1"/>
</dbReference>
<dbReference type="OrthoDB" id="7628974at2"/>
<dbReference type="GO" id="GO:0006355">
    <property type="term" value="P:regulation of DNA-templated transcription"/>
    <property type="evidence" value="ECO:0007669"/>
    <property type="project" value="InterPro"/>
</dbReference>
<dbReference type="InterPro" id="IPR027417">
    <property type="entry name" value="P-loop_NTPase"/>
</dbReference>
<feature type="domain" description="OmpR/PhoB-type" evidence="6">
    <location>
        <begin position="1"/>
        <end position="94"/>
    </location>
</feature>
<dbReference type="Gene3D" id="1.10.10.10">
    <property type="entry name" value="Winged helix-like DNA-binding domain superfamily/Winged helix DNA-binding domain"/>
    <property type="match status" value="1"/>
</dbReference>
<name>A0A4Q7ZKJ1_9ACTN</name>
<sequence length="986" mass="106236">MDFRVLGPIRLHTAGGSIGFGEPRRQAVLAVLLFEAGRTVDVDVLVDRVWGESPPRQVRRSLQAHITRIRRALEQADPGSTYVAREAGGYRLVVRPEQVDVHRFRNALRNHPTDAATLRSALSLWYGEPLAGLRGHWVERTRRTLREEHAAAVVAWAEAEIRGGGAASTITQLTELTDEYPLRETAAAALMRALYAVDRGADALAQYERTRRVLREELGADPGPELAAVHGAILRHDPRLTATVRAAVPAQLPADITAFTGRAEELAELDRLTGRTGDEPVVIGVTGTAGSGKTATVVHWCHRERSRFPDGQLYLDLCGYDPGEPLPPTEALAMLLTALLPAGAKIPLRPEERAARFRTEVSARRMLVVLDNAATVEQVRPLLPGTSTCVVMVTSRDSLAGLVALHGAHRVQLDRLPAADSVALLGRLIGDRVTAAPEAAAALAERCVRLPLTLRLAAEHAVSRPTTSLARLVDELQAAQRALDLLSGGDDQRAAVRVVFSWSLRRLSPAARRSFAALGRHPAPLFDAYALAALAGCPLDEARRQLDVLVRAHLIHPAGADRFGMHDLLKAYAAETGDDFDAHTALDRVYGYYLATVSAAMDCLYPGEAHRRPSVAAPVSPVPAITNVDVARDWLGTELPAVQALVARAVTRGRPEHAVTLSALLFRYLDGHHQAVALAINRDAQAAARATGDRAAEANARIALGGVHHQAGRIELAAAEMWAAHTLFEEVGDVLGQARALGNVGMLTESAGRYPRAAYYYARALTLFQQVGDVTGQAHVLTRLGTVEVRMGDGTAGRQHLDEAKVLHRRAGHRFGEAWVKMGLGELAAVEGRPAEAVRLHSEAARTFAELGHGDSEAWAIDGRGRAESLSGHPFTAADQHRQALEQFRRHGDQVGESWALNGLGEACQADGYPAMARSHHAEALVVATRAGCQEQIARARRGLARAAAPVDTQTARQHYDHAIAIYTELGLSAVEATRAELAILT</sequence>
<protein>
    <submittedName>
        <fullName evidence="7">DNA-binding SARP family transcriptional activator</fullName>
    </submittedName>
</protein>
<dbReference type="InterPro" id="IPR005158">
    <property type="entry name" value="BTAD"/>
</dbReference>
<dbReference type="Pfam" id="PF00486">
    <property type="entry name" value="Trans_reg_C"/>
    <property type="match status" value="1"/>
</dbReference>
<organism evidence="7 8">
    <name type="scientific">Krasilnikovia cinnamomea</name>
    <dbReference type="NCBI Taxonomy" id="349313"/>
    <lineage>
        <taxon>Bacteria</taxon>
        <taxon>Bacillati</taxon>
        <taxon>Actinomycetota</taxon>
        <taxon>Actinomycetes</taxon>
        <taxon>Micromonosporales</taxon>
        <taxon>Micromonosporaceae</taxon>
        <taxon>Krasilnikovia</taxon>
    </lineage>
</organism>
<dbReference type="AlphaFoldDB" id="A0A4Q7ZKJ1"/>
<dbReference type="SUPFAM" id="SSF52540">
    <property type="entry name" value="P-loop containing nucleoside triphosphate hydrolases"/>
    <property type="match status" value="1"/>
</dbReference>
<evidence type="ECO:0000313" key="7">
    <source>
        <dbReference type="EMBL" id="RZU50699.1"/>
    </source>
</evidence>
<dbReference type="Gene3D" id="1.25.40.10">
    <property type="entry name" value="Tetratricopeptide repeat domain"/>
    <property type="match status" value="3"/>
</dbReference>